<dbReference type="SFLD" id="SFLDS00029">
    <property type="entry name" value="Radical_SAM"/>
    <property type="match status" value="1"/>
</dbReference>
<dbReference type="SFLD" id="SFLDG01386">
    <property type="entry name" value="main_SPASM_domain-containing"/>
    <property type="match status" value="1"/>
</dbReference>
<dbReference type="AlphaFoldDB" id="X0RWX0"/>
<keyword evidence="5" id="KW-0408">Iron</keyword>
<evidence type="ECO:0000313" key="8">
    <source>
        <dbReference type="EMBL" id="GAF73308.1"/>
    </source>
</evidence>
<feature type="domain" description="Radical SAM core" evidence="7">
    <location>
        <begin position="3"/>
        <end position="215"/>
    </location>
</feature>
<keyword evidence="6" id="KW-0411">Iron-sulfur</keyword>
<dbReference type="Gene3D" id="3.20.20.70">
    <property type="entry name" value="Aldolase class I"/>
    <property type="match status" value="1"/>
</dbReference>
<keyword evidence="4" id="KW-0479">Metal-binding</keyword>
<dbReference type="PROSITE" id="PS51918">
    <property type="entry name" value="RADICAL_SAM"/>
    <property type="match status" value="1"/>
</dbReference>
<dbReference type="PANTHER" id="PTHR11228">
    <property type="entry name" value="RADICAL SAM DOMAIN PROTEIN"/>
    <property type="match status" value="1"/>
</dbReference>
<evidence type="ECO:0000256" key="2">
    <source>
        <dbReference type="ARBA" id="ARBA00022485"/>
    </source>
</evidence>
<keyword evidence="3" id="KW-0949">S-adenosyl-L-methionine</keyword>
<dbReference type="InterPro" id="IPR013785">
    <property type="entry name" value="Aldolase_TIM"/>
</dbReference>
<evidence type="ECO:0000256" key="4">
    <source>
        <dbReference type="ARBA" id="ARBA00022723"/>
    </source>
</evidence>
<comment type="caution">
    <text evidence="8">The sequence shown here is derived from an EMBL/GenBank/DDBJ whole genome shotgun (WGS) entry which is preliminary data.</text>
</comment>
<dbReference type="GO" id="GO:0003824">
    <property type="term" value="F:catalytic activity"/>
    <property type="evidence" value="ECO:0007669"/>
    <property type="project" value="InterPro"/>
</dbReference>
<dbReference type="InterPro" id="IPR007197">
    <property type="entry name" value="rSAM"/>
</dbReference>
<sequence>MQTRPPFMVSYSITKKCNLKCKHCYSDSVDQAAPDELSTEEAFRLMDDLSTWGIGLLVIDGGEPLCREDLLEVVKYASSEGLRTTIGSNGTLITKAMAKDMLDAGVRAVAISVDGADAQTHDSFRGLNGAFKQALEGAEACKRADLPFQFNMVIRKDTLHQLDDMLRLAIDNGANAAEFFDLVAIQRGRHECKEQVLSPDERKQAMEWLAQTQENCPFVIRVPACPMYPLLLKEKRIQPRHFPAEMLQRIPYYSRGCAAAMPMGYVMVQSNGEVNPCMLLQVKMGNIREQSIVSIWENSPAVAELRNRELLKGKCGDCSHKFTCSGCRGRAYEETGDMLAADPGCWLTPEEATADREKDTEYGKMG</sequence>
<keyword evidence="2" id="KW-0004">4Fe-4S</keyword>
<evidence type="ECO:0000256" key="6">
    <source>
        <dbReference type="ARBA" id="ARBA00023014"/>
    </source>
</evidence>
<proteinExistence type="predicted"/>
<name>X0RWX0_9ZZZZ</name>
<dbReference type="Pfam" id="PF13186">
    <property type="entry name" value="SPASM"/>
    <property type="match status" value="1"/>
</dbReference>
<reference evidence="8" key="1">
    <citation type="journal article" date="2014" name="Front. Microbiol.">
        <title>High frequency of phylogenetically diverse reductive dehalogenase-homologous genes in deep subseafloor sedimentary metagenomes.</title>
        <authorList>
            <person name="Kawai M."/>
            <person name="Futagami T."/>
            <person name="Toyoda A."/>
            <person name="Takaki Y."/>
            <person name="Nishi S."/>
            <person name="Hori S."/>
            <person name="Arai W."/>
            <person name="Tsubouchi T."/>
            <person name="Morono Y."/>
            <person name="Uchiyama I."/>
            <person name="Ito T."/>
            <person name="Fujiyama A."/>
            <person name="Inagaki F."/>
            <person name="Takami H."/>
        </authorList>
    </citation>
    <scope>NUCLEOTIDE SEQUENCE</scope>
    <source>
        <strain evidence="8">Expedition CK06-06</strain>
    </source>
</reference>
<dbReference type="SUPFAM" id="SSF102114">
    <property type="entry name" value="Radical SAM enzymes"/>
    <property type="match status" value="1"/>
</dbReference>
<evidence type="ECO:0000256" key="3">
    <source>
        <dbReference type="ARBA" id="ARBA00022691"/>
    </source>
</evidence>
<dbReference type="SMART" id="SM00729">
    <property type="entry name" value="Elp3"/>
    <property type="match status" value="1"/>
</dbReference>
<organism evidence="8">
    <name type="scientific">marine sediment metagenome</name>
    <dbReference type="NCBI Taxonomy" id="412755"/>
    <lineage>
        <taxon>unclassified sequences</taxon>
        <taxon>metagenomes</taxon>
        <taxon>ecological metagenomes</taxon>
    </lineage>
</organism>
<comment type="cofactor">
    <cofactor evidence="1">
        <name>[4Fe-4S] cluster</name>
        <dbReference type="ChEBI" id="CHEBI:49883"/>
    </cofactor>
</comment>
<dbReference type="NCBIfam" id="TIGR04085">
    <property type="entry name" value="rSAM_more_4Fe4S"/>
    <property type="match status" value="1"/>
</dbReference>
<accession>X0RWX0</accession>
<dbReference type="CDD" id="cd01335">
    <property type="entry name" value="Radical_SAM"/>
    <property type="match status" value="1"/>
</dbReference>
<evidence type="ECO:0000256" key="1">
    <source>
        <dbReference type="ARBA" id="ARBA00001966"/>
    </source>
</evidence>
<dbReference type="InterPro" id="IPR023885">
    <property type="entry name" value="4Fe4S-binding_SPASM_dom"/>
</dbReference>
<protein>
    <recommendedName>
        <fullName evidence="7">Radical SAM core domain-containing protein</fullName>
    </recommendedName>
</protein>
<dbReference type="EMBL" id="BARS01004119">
    <property type="protein sequence ID" value="GAF73308.1"/>
    <property type="molecule type" value="Genomic_DNA"/>
</dbReference>
<dbReference type="InterPro" id="IPR017200">
    <property type="entry name" value="PqqE-like"/>
</dbReference>
<dbReference type="GO" id="GO:0051539">
    <property type="term" value="F:4 iron, 4 sulfur cluster binding"/>
    <property type="evidence" value="ECO:0007669"/>
    <property type="project" value="UniProtKB-KW"/>
</dbReference>
<evidence type="ECO:0000256" key="5">
    <source>
        <dbReference type="ARBA" id="ARBA00023004"/>
    </source>
</evidence>
<dbReference type="InterPro" id="IPR034391">
    <property type="entry name" value="AdoMet-like_SPASM_containing"/>
</dbReference>
<dbReference type="InterPro" id="IPR006638">
    <property type="entry name" value="Elp3/MiaA/NifB-like_rSAM"/>
</dbReference>
<dbReference type="PANTHER" id="PTHR11228:SF7">
    <property type="entry name" value="PQQA PEPTIDE CYCLASE"/>
    <property type="match status" value="1"/>
</dbReference>
<evidence type="ECO:0000259" key="7">
    <source>
        <dbReference type="PROSITE" id="PS51918"/>
    </source>
</evidence>
<dbReference type="PIRSF" id="PIRSF037420">
    <property type="entry name" value="PQQ_syn_pqqE"/>
    <property type="match status" value="1"/>
</dbReference>
<dbReference type="CDD" id="cd21123">
    <property type="entry name" value="SPASM_MftC-like"/>
    <property type="match status" value="1"/>
</dbReference>
<gene>
    <name evidence="8" type="ORF">S01H1_08029</name>
</gene>
<dbReference type="InterPro" id="IPR058240">
    <property type="entry name" value="rSAM_sf"/>
</dbReference>
<dbReference type="GO" id="GO:0046872">
    <property type="term" value="F:metal ion binding"/>
    <property type="evidence" value="ECO:0007669"/>
    <property type="project" value="UniProtKB-KW"/>
</dbReference>
<dbReference type="InterPro" id="IPR050377">
    <property type="entry name" value="Radical_SAM_PqqE_MftC-like"/>
</dbReference>
<dbReference type="SFLD" id="SFLDG01387">
    <property type="entry name" value="BtrN-like_SPASM_domain_contain"/>
    <property type="match status" value="1"/>
</dbReference>
<dbReference type="Pfam" id="PF04055">
    <property type="entry name" value="Radical_SAM"/>
    <property type="match status" value="1"/>
</dbReference>
<dbReference type="SFLD" id="SFLDG01067">
    <property type="entry name" value="SPASM/twitch_domain_containing"/>
    <property type="match status" value="1"/>
</dbReference>